<feature type="compositionally biased region" description="Basic and acidic residues" evidence="1">
    <location>
        <begin position="28"/>
        <end position="52"/>
    </location>
</feature>
<feature type="region of interest" description="Disordered" evidence="1">
    <location>
        <begin position="25"/>
        <end position="111"/>
    </location>
</feature>
<dbReference type="AlphaFoldDB" id="A0A2Z5R1D6"/>
<reference evidence="2 3" key="1">
    <citation type="submission" date="2016-10" db="EMBL/GenBank/DDBJ databases">
        <title>Genome sequence of Rothia aeria strain JCM11412.</title>
        <authorList>
            <person name="Nambu T."/>
        </authorList>
    </citation>
    <scope>NUCLEOTIDE SEQUENCE [LARGE SCALE GENOMIC DNA]</scope>
    <source>
        <strain evidence="2 3">JCM 11412</strain>
    </source>
</reference>
<evidence type="ECO:0000313" key="2">
    <source>
        <dbReference type="EMBL" id="BAV88304.1"/>
    </source>
</evidence>
<proteinExistence type="predicted"/>
<evidence type="ECO:0000256" key="1">
    <source>
        <dbReference type="SAM" id="MobiDB-lite"/>
    </source>
</evidence>
<dbReference type="KEGG" id="raj:RA11412_2005"/>
<organism evidence="2 3">
    <name type="scientific">Rothia aeria</name>
    <dbReference type="NCBI Taxonomy" id="172042"/>
    <lineage>
        <taxon>Bacteria</taxon>
        <taxon>Bacillati</taxon>
        <taxon>Actinomycetota</taxon>
        <taxon>Actinomycetes</taxon>
        <taxon>Micrococcales</taxon>
        <taxon>Micrococcaceae</taxon>
        <taxon>Rothia</taxon>
    </lineage>
</organism>
<sequence length="171" mass="18883">MAEEMNANESGLNMGVLADIASLASEKNVSDETVRSLNEKVPGADKADQAEKKRGRGSSKKSTVSRRSKAESGSKDSEELSPERAVAESLSDLRNLKAKHAPAPKNLPNQLRRMRSRALSIEFLKALMMPPIAPNPLRMRQQLSSRPPFCRIQSRELIKISPPQNLKLLNL</sequence>
<gene>
    <name evidence="2" type="ORF">RA11412_2005</name>
</gene>
<accession>A0A2Z5R1D6</accession>
<keyword evidence="3" id="KW-1185">Reference proteome</keyword>
<feature type="compositionally biased region" description="Basic and acidic residues" evidence="1">
    <location>
        <begin position="68"/>
        <end position="86"/>
    </location>
</feature>
<dbReference type="EMBL" id="AP017895">
    <property type="protein sequence ID" value="BAV88304.1"/>
    <property type="molecule type" value="Genomic_DNA"/>
</dbReference>
<feature type="compositionally biased region" description="Basic residues" evidence="1">
    <location>
        <begin position="53"/>
        <end position="67"/>
    </location>
</feature>
<protein>
    <submittedName>
        <fullName evidence="2">Cytoplasmic axial filament protein CafA</fullName>
    </submittedName>
</protein>
<dbReference type="Proteomes" id="UP000250241">
    <property type="component" value="Chromosome"/>
</dbReference>
<evidence type="ECO:0000313" key="3">
    <source>
        <dbReference type="Proteomes" id="UP000250241"/>
    </source>
</evidence>
<name>A0A2Z5R1D6_9MICC</name>